<feature type="region of interest" description="Disordered" evidence="1">
    <location>
        <begin position="1"/>
        <end position="39"/>
    </location>
</feature>
<reference evidence="2 3" key="2">
    <citation type="submission" date="2018-11" db="EMBL/GenBank/DDBJ databases">
        <authorList>
            <consortium name="Pathogen Informatics"/>
        </authorList>
    </citation>
    <scope>NUCLEOTIDE SEQUENCE [LARGE SCALE GENOMIC DNA]</scope>
    <source>
        <strain evidence="2 3">Egypt</strain>
    </source>
</reference>
<evidence type="ECO:0000313" key="2">
    <source>
        <dbReference type="EMBL" id="VDP91889.1"/>
    </source>
</evidence>
<accession>A0A183B5Y2</accession>
<proteinExistence type="predicted"/>
<evidence type="ECO:0000256" key="1">
    <source>
        <dbReference type="SAM" id="MobiDB-lite"/>
    </source>
</evidence>
<gene>
    <name evidence="2" type="ORF">ECPE_LOCUS14617</name>
</gene>
<sequence>MVLTSSAVSIPSTTNSERNGRSAPGISSTAGLHRSDMHNAGFEPDALELSEDYRPSQTLLVGGASGLANFAAVSGGADGTRLFQTLNAKSIPEASPIRSDLTTGRSISVDSSDDWATHPFFADGQLPHSLIRHPNCLPSEYSESVIQPVAQHIYSDYIPSTSKPSNATLVAGIDLVELTSSCPVLPEDLGTSNEFDSLHQTILAADFPSTTLVAASSVSSVALENEVITKKNEDEKDREKKFNGIGSGRAIPLKQVSSLRSFLLAHTYVIVMLFASHEESSAR</sequence>
<dbReference type="AlphaFoldDB" id="A0A183B5Y2"/>
<reference evidence="4" key="1">
    <citation type="submission" date="2016-06" db="UniProtKB">
        <authorList>
            <consortium name="WormBaseParasite"/>
        </authorList>
    </citation>
    <scope>IDENTIFICATION</scope>
</reference>
<dbReference type="EMBL" id="UZAN01058037">
    <property type="protein sequence ID" value="VDP91889.1"/>
    <property type="molecule type" value="Genomic_DNA"/>
</dbReference>
<keyword evidence="3" id="KW-1185">Reference proteome</keyword>
<feature type="compositionally biased region" description="Polar residues" evidence="1">
    <location>
        <begin position="1"/>
        <end position="17"/>
    </location>
</feature>
<name>A0A183B5Y2_9TREM</name>
<evidence type="ECO:0000313" key="4">
    <source>
        <dbReference type="WBParaSite" id="ECPE_0001465701-mRNA-1"/>
    </source>
</evidence>
<evidence type="ECO:0000313" key="3">
    <source>
        <dbReference type="Proteomes" id="UP000272942"/>
    </source>
</evidence>
<dbReference type="WBParaSite" id="ECPE_0001465701-mRNA-1">
    <property type="protein sequence ID" value="ECPE_0001465701-mRNA-1"/>
    <property type="gene ID" value="ECPE_0001465701"/>
</dbReference>
<organism evidence="4">
    <name type="scientific">Echinostoma caproni</name>
    <dbReference type="NCBI Taxonomy" id="27848"/>
    <lineage>
        <taxon>Eukaryota</taxon>
        <taxon>Metazoa</taxon>
        <taxon>Spiralia</taxon>
        <taxon>Lophotrochozoa</taxon>
        <taxon>Platyhelminthes</taxon>
        <taxon>Trematoda</taxon>
        <taxon>Digenea</taxon>
        <taxon>Plagiorchiida</taxon>
        <taxon>Echinostomata</taxon>
        <taxon>Echinostomatoidea</taxon>
        <taxon>Echinostomatidae</taxon>
        <taxon>Echinostoma</taxon>
    </lineage>
</organism>
<protein>
    <submittedName>
        <fullName evidence="2 4">Uncharacterized protein</fullName>
    </submittedName>
</protein>
<dbReference type="OrthoDB" id="10451730at2759"/>
<dbReference type="Proteomes" id="UP000272942">
    <property type="component" value="Unassembled WGS sequence"/>
</dbReference>